<evidence type="ECO:0008006" key="3">
    <source>
        <dbReference type="Google" id="ProtNLM"/>
    </source>
</evidence>
<sequence length="193" mass="21323">MKKIFFLTIVLTLISGCNKEDVFEFDNAVTKQEVTSKKEVTSSKTIALGFNLVFTGTYEYQGPNPPRCGSFPPMINVVNTAEGTGTHLGKFTAHFDFCVDITDFSYPNGVEDAYFMDENGDKLFVYVEGFVLGGRVPGMPNFATSYFKDPFIITGGTGRFEGATGSGMTNDYNSSKDPFSHHHWTGKINLIKK</sequence>
<dbReference type="RefSeq" id="WP_331632374.1">
    <property type="nucleotide sequence ID" value="NZ_JBAWKC010000001.1"/>
</dbReference>
<reference evidence="1 2" key="1">
    <citation type="submission" date="2024-02" db="EMBL/GenBank/DDBJ databases">
        <title>A Gaetbulibacter species isolated from tidal flats and genomic insights of their niches.</title>
        <authorList>
            <person name="Ye Y."/>
        </authorList>
    </citation>
    <scope>NUCLEOTIDE SEQUENCE [LARGE SCALE GENOMIC DNA]</scope>
    <source>
        <strain evidence="1 2">KEM-8</strain>
    </source>
</reference>
<accession>A0ABW7MK90</accession>
<dbReference type="Proteomes" id="UP001610104">
    <property type="component" value="Unassembled WGS sequence"/>
</dbReference>
<gene>
    <name evidence="1" type="ORF">V8G56_00030</name>
</gene>
<evidence type="ECO:0000313" key="1">
    <source>
        <dbReference type="EMBL" id="MFH6767104.1"/>
    </source>
</evidence>
<proteinExistence type="predicted"/>
<dbReference type="PROSITE" id="PS51257">
    <property type="entry name" value="PROKAR_LIPOPROTEIN"/>
    <property type="match status" value="1"/>
</dbReference>
<organism evidence="1 2">
    <name type="scientific">Gaetbulibacter aquiaggeris</name>
    <dbReference type="NCBI Taxonomy" id="1735373"/>
    <lineage>
        <taxon>Bacteria</taxon>
        <taxon>Pseudomonadati</taxon>
        <taxon>Bacteroidota</taxon>
        <taxon>Flavobacteriia</taxon>
        <taxon>Flavobacteriales</taxon>
        <taxon>Flavobacteriaceae</taxon>
        <taxon>Gaetbulibacter</taxon>
    </lineage>
</organism>
<evidence type="ECO:0000313" key="2">
    <source>
        <dbReference type="Proteomes" id="UP001610104"/>
    </source>
</evidence>
<keyword evidence="2" id="KW-1185">Reference proteome</keyword>
<protein>
    <recommendedName>
        <fullName evidence="3">Lipoprotein</fullName>
    </recommendedName>
</protein>
<comment type="caution">
    <text evidence="1">The sequence shown here is derived from an EMBL/GenBank/DDBJ whole genome shotgun (WGS) entry which is preliminary data.</text>
</comment>
<dbReference type="EMBL" id="JBAWKC010000001">
    <property type="protein sequence ID" value="MFH6767104.1"/>
    <property type="molecule type" value="Genomic_DNA"/>
</dbReference>
<name>A0ABW7MK90_9FLAO</name>